<reference evidence="2" key="1">
    <citation type="submission" date="2022-04" db="EMBL/GenBank/DDBJ databases">
        <title>A functionally conserved STORR gene fusion in Papaver species that diverged 16.8 million years ago.</title>
        <authorList>
            <person name="Catania T."/>
        </authorList>
    </citation>
    <scope>NUCLEOTIDE SEQUENCE</scope>
    <source>
        <strain evidence="2">S-188037</strain>
    </source>
</reference>
<dbReference type="AlphaFoldDB" id="A0AAD4T1A9"/>
<comment type="caution">
    <text evidence="2">The sequence shown here is derived from an EMBL/GenBank/DDBJ whole genome shotgun (WGS) entry which is preliminary data.</text>
</comment>
<protein>
    <submittedName>
        <fullName evidence="2">Uncharacterized protein</fullName>
    </submittedName>
</protein>
<keyword evidence="3" id="KW-1185">Reference proteome</keyword>
<name>A0AAD4T1A9_9MAGN</name>
<sequence length="247" mass="27765">MSVTDSLEVNINDLTQGSTVSIEVLRYFIKQSSYHSSPCVVHDTLPRVLEIYTSLPKDSGDDVEFLGIDNTRRKLIRKELEDNNLIRRKKVKKGFQTEDDNNFTDGAPPTRDFGVLKKYVPSYSCFSGTLTTCLSKDLTFEGSINKIIQVKPLSDGYLHSFTNSNSGFRLNSLNWTGNYKEASSKVCEIEEASPSPHCFPRQGYEIPRKPPWFVAVLLLCGSLRRRKRKGDTTAHSTPCPSTTITAE</sequence>
<feature type="non-terminal residue" evidence="2">
    <location>
        <position position="247"/>
    </location>
</feature>
<dbReference type="EMBL" id="JAJJMB010007543">
    <property type="protein sequence ID" value="KAI3930038.1"/>
    <property type="molecule type" value="Genomic_DNA"/>
</dbReference>
<evidence type="ECO:0000313" key="3">
    <source>
        <dbReference type="Proteomes" id="UP001202328"/>
    </source>
</evidence>
<evidence type="ECO:0000313" key="2">
    <source>
        <dbReference type="EMBL" id="KAI3930038.1"/>
    </source>
</evidence>
<organism evidence="2 3">
    <name type="scientific">Papaver atlanticum</name>
    <dbReference type="NCBI Taxonomy" id="357466"/>
    <lineage>
        <taxon>Eukaryota</taxon>
        <taxon>Viridiplantae</taxon>
        <taxon>Streptophyta</taxon>
        <taxon>Embryophyta</taxon>
        <taxon>Tracheophyta</taxon>
        <taxon>Spermatophyta</taxon>
        <taxon>Magnoliopsida</taxon>
        <taxon>Ranunculales</taxon>
        <taxon>Papaveraceae</taxon>
        <taxon>Papaveroideae</taxon>
        <taxon>Papaver</taxon>
    </lineage>
</organism>
<accession>A0AAD4T1A9</accession>
<gene>
    <name evidence="1" type="ORF">MKW98_004853</name>
    <name evidence="2" type="ORF">MKW98_029266</name>
</gene>
<dbReference type="EMBL" id="JAJJMB010015889">
    <property type="protein sequence ID" value="KAI3851388.1"/>
    <property type="molecule type" value="Genomic_DNA"/>
</dbReference>
<dbReference type="Proteomes" id="UP001202328">
    <property type="component" value="Unassembled WGS sequence"/>
</dbReference>
<proteinExistence type="predicted"/>
<evidence type="ECO:0000313" key="1">
    <source>
        <dbReference type="EMBL" id="KAI3851388.1"/>
    </source>
</evidence>